<dbReference type="EMBL" id="RHFK02000020">
    <property type="protein sequence ID" value="TWW57823.1"/>
    <property type="molecule type" value="Genomic_DNA"/>
</dbReference>
<sequence>MVSHCHNPTFADFSGLSLSVYGGKADIRGRRAGFGSQIYRSSADAAAAAAHMSCGSPKRFAEAEEKSHLSAKAVRPCLPLTPAQATWKENKNTWKLSALLPSFTLSLQGEAYSDPHPPTGTLVYRCSTHGAAYFTLSWLDFPCFPQQCLENEAVRRDTDDHVYYSGPACRSPTERSGGFRFTSRLRHLLFLAGRCRVSSKKNPAAAERAVGRRAGLCQVGSESRLDPHSWREKREILD</sequence>
<protein>
    <submittedName>
        <fullName evidence="1">Uncharacterized protein</fullName>
    </submittedName>
</protein>
<evidence type="ECO:0000313" key="1">
    <source>
        <dbReference type="EMBL" id="TWW57823.1"/>
    </source>
</evidence>
<keyword evidence="2" id="KW-1185">Reference proteome</keyword>
<dbReference type="Proteomes" id="UP000324091">
    <property type="component" value="Chromosome 7"/>
</dbReference>
<dbReference type="AlphaFoldDB" id="A0A5C6MSA4"/>
<organism evidence="1 2">
    <name type="scientific">Takifugu flavidus</name>
    <name type="common">sansaifugu</name>
    <dbReference type="NCBI Taxonomy" id="433684"/>
    <lineage>
        <taxon>Eukaryota</taxon>
        <taxon>Metazoa</taxon>
        <taxon>Chordata</taxon>
        <taxon>Craniata</taxon>
        <taxon>Vertebrata</taxon>
        <taxon>Euteleostomi</taxon>
        <taxon>Actinopterygii</taxon>
        <taxon>Neopterygii</taxon>
        <taxon>Teleostei</taxon>
        <taxon>Neoteleostei</taxon>
        <taxon>Acanthomorphata</taxon>
        <taxon>Eupercaria</taxon>
        <taxon>Tetraodontiformes</taxon>
        <taxon>Tetradontoidea</taxon>
        <taxon>Tetraodontidae</taxon>
        <taxon>Takifugu</taxon>
    </lineage>
</organism>
<name>A0A5C6MSA4_9TELE</name>
<accession>A0A5C6MSA4</accession>
<reference evidence="1 2" key="1">
    <citation type="submission" date="2019-04" db="EMBL/GenBank/DDBJ databases">
        <title>Chromosome genome assembly for Takifugu flavidus.</title>
        <authorList>
            <person name="Xiao S."/>
        </authorList>
    </citation>
    <scope>NUCLEOTIDE SEQUENCE [LARGE SCALE GENOMIC DNA]</scope>
    <source>
        <strain evidence="1">HTHZ2018</strain>
        <tissue evidence="1">Muscle</tissue>
    </source>
</reference>
<evidence type="ECO:0000313" key="2">
    <source>
        <dbReference type="Proteomes" id="UP000324091"/>
    </source>
</evidence>
<comment type="caution">
    <text evidence="1">The sequence shown here is derived from an EMBL/GenBank/DDBJ whole genome shotgun (WGS) entry which is preliminary data.</text>
</comment>
<proteinExistence type="predicted"/>
<gene>
    <name evidence="1" type="ORF">D4764_07G0005420</name>
</gene>